<evidence type="ECO:0000259" key="17">
    <source>
        <dbReference type="PROSITE" id="PS50011"/>
    </source>
</evidence>
<dbReference type="GO" id="GO:1990758">
    <property type="term" value="P:mitotic sister chromatid biorientation"/>
    <property type="evidence" value="ECO:0007669"/>
    <property type="project" value="EnsemblFungi"/>
</dbReference>
<dbReference type="AlphaFoldDB" id="C4JF05"/>
<dbReference type="Proteomes" id="UP000002058">
    <property type="component" value="Unassembled WGS sequence"/>
</dbReference>
<dbReference type="PANTHER" id="PTHR24350">
    <property type="entry name" value="SERINE/THREONINE-PROTEIN KINASE IAL-RELATED"/>
    <property type="match status" value="1"/>
</dbReference>
<organism evidence="18 19">
    <name type="scientific">Uncinocarpus reesii (strain UAMH 1704)</name>
    <dbReference type="NCBI Taxonomy" id="336963"/>
    <lineage>
        <taxon>Eukaryota</taxon>
        <taxon>Fungi</taxon>
        <taxon>Dikarya</taxon>
        <taxon>Ascomycota</taxon>
        <taxon>Pezizomycotina</taxon>
        <taxon>Eurotiomycetes</taxon>
        <taxon>Eurotiomycetidae</taxon>
        <taxon>Onygenales</taxon>
        <taxon>Onygenaceae</taxon>
        <taxon>Uncinocarpus</taxon>
    </lineage>
</organism>
<dbReference type="InterPro" id="IPR000719">
    <property type="entry name" value="Prot_kinase_dom"/>
</dbReference>
<dbReference type="InterPro" id="IPR008271">
    <property type="entry name" value="Ser/Thr_kinase_AS"/>
</dbReference>
<feature type="binding site" evidence="11">
    <location>
        <begin position="236"/>
        <end position="237"/>
    </location>
    <ligand>
        <name>ATP</name>
        <dbReference type="ChEBI" id="CHEBI:30616"/>
    </ligand>
</feature>
<comment type="similarity">
    <text evidence="15">Belongs to the protein kinase superfamily. Ser/Thr protein kinase family. Aurora subfamily.</text>
</comment>
<dbReference type="SUPFAM" id="SSF56112">
    <property type="entry name" value="Protein kinase-like (PK-like)"/>
    <property type="match status" value="1"/>
</dbReference>
<evidence type="ECO:0000313" key="18">
    <source>
        <dbReference type="EMBL" id="EEP76058.1"/>
    </source>
</evidence>
<dbReference type="PROSITE" id="PS00107">
    <property type="entry name" value="PROTEIN_KINASE_ATP"/>
    <property type="match status" value="1"/>
</dbReference>
<comment type="catalytic activity">
    <reaction evidence="9 15">
        <text>L-seryl-[protein] + ATP = O-phospho-L-seryl-[protein] + ADP + H(+)</text>
        <dbReference type="Rhea" id="RHEA:17989"/>
        <dbReference type="Rhea" id="RHEA-COMP:9863"/>
        <dbReference type="Rhea" id="RHEA-COMP:11604"/>
        <dbReference type="ChEBI" id="CHEBI:15378"/>
        <dbReference type="ChEBI" id="CHEBI:29999"/>
        <dbReference type="ChEBI" id="CHEBI:30616"/>
        <dbReference type="ChEBI" id="CHEBI:83421"/>
        <dbReference type="ChEBI" id="CHEBI:456216"/>
        <dbReference type="EC" id="2.7.11.1"/>
    </reaction>
</comment>
<feature type="region of interest" description="Disordered" evidence="16">
    <location>
        <begin position="70"/>
        <end position="97"/>
    </location>
</feature>
<dbReference type="GO" id="GO:0033316">
    <property type="term" value="P:meiotic spindle assembly checkpoint signaling"/>
    <property type="evidence" value="ECO:0007669"/>
    <property type="project" value="EnsemblFungi"/>
</dbReference>
<dbReference type="Gene3D" id="1.10.510.10">
    <property type="entry name" value="Transferase(Phosphotransferase) domain 1"/>
    <property type="match status" value="1"/>
</dbReference>
<evidence type="ECO:0000256" key="1">
    <source>
        <dbReference type="ARBA" id="ARBA00012513"/>
    </source>
</evidence>
<dbReference type="FunFam" id="1.10.510.10:FF:000235">
    <property type="entry name" value="Serine/threonine-protein kinase ark1"/>
    <property type="match status" value="1"/>
</dbReference>
<evidence type="ECO:0000313" key="19">
    <source>
        <dbReference type="Proteomes" id="UP000002058"/>
    </source>
</evidence>
<dbReference type="EMBL" id="CH476615">
    <property type="protein sequence ID" value="EEP76058.1"/>
    <property type="molecule type" value="Genomic_DNA"/>
</dbReference>
<keyword evidence="3 14" id="KW-0723">Serine/threonine-protein kinase</keyword>
<keyword evidence="6 15" id="KW-0418">Kinase</keyword>
<feature type="domain" description="Protein kinase" evidence="17">
    <location>
        <begin position="109"/>
        <end position="362"/>
    </location>
</feature>
<dbReference type="OMA" id="ESRFPEW"/>
<dbReference type="GO" id="GO:0035175">
    <property type="term" value="F:histone H3S10 kinase activity"/>
    <property type="evidence" value="ECO:0007669"/>
    <property type="project" value="EnsemblFungi"/>
</dbReference>
<feature type="binding site" evidence="11">
    <location>
        <begin position="187"/>
        <end position="189"/>
    </location>
    <ligand>
        <name>ATP</name>
        <dbReference type="ChEBI" id="CHEBI:30616"/>
    </ligand>
</feature>
<name>C4JF05_UNCRE</name>
<keyword evidence="5 11" id="KW-0547">Nucleotide-binding</keyword>
<feature type="region of interest" description="Disordered" evidence="16">
    <location>
        <begin position="1"/>
        <end position="32"/>
    </location>
</feature>
<dbReference type="GO" id="GO:1904967">
    <property type="term" value="P:regulation of spindle attachment to meiosis I kinetochore"/>
    <property type="evidence" value="ECO:0007669"/>
    <property type="project" value="EnsemblFungi"/>
</dbReference>
<dbReference type="SMART" id="SM00220">
    <property type="entry name" value="S_TKc"/>
    <property type="match status" value="1"/>
</dbReference>
<sequence>MATKALESRFEQLSVNDENLPPSSHRDYEKPKAALPKTISISGLSSASQASLNANRANLLKFALQNNEGRLHPNAASPRKNNSGSAEEGTPSHPLYDQPSAKQWHLGMFEIGKPLGKGKFGRVYLARERSTGFVCALKVLHKHELVKGRVETQLRREIEIQSNLRHPNILRLFGHFHDSKRVFLILEFAGKGELYKHLRKENRFPEWKAAQYIAQMAAALKYLHKKHVMHRDIKPENILVGIHGEIKISDFGWSVHAPNNRRKTMCGTLDYLPPEMLKPGTQDNYYDEKVDLWSLGVLTYEFLVGEAPFEDTPLLTRRRITRGDMTIPSFVSPEARDLIKRLLVLDPAKRIPLDEVQKHPWIVKYCIKGERATQRSMGKEGKA</sequence>
<feature type="active site" description="Proton acceptor" evidence="10">
    <location>
        <position position="232"/>
    </location>
</feature>
<dbReference type="GO" id="GO:0140602">
    <property type="term" value="C:nucleolar peripheral inclusion body"/>
    <property type="evidence" value="ECO:0007669"/>
    <property type="project" value="EnsemblFungi"/>
</dbReference>
<dbReference type="HOGENOM" id="CLU_000288_63_6_1"/>
<dbReference type="GO" id="GO:1902412">
    <property type="term" value="P:regulation of mitotic cytokinesis"/>
    <property type="evidence" value="ECO:0007669"/>
    <property type="project" value="EnsemblFungi"/>
</dbReference>
<dbReference type="InterPro" id="IPR011009">
    <property type="entry name" value="Kinase-like_dom_sf"/>
</dbReference>
<feature type="cross-link" description="Glycyl lysine isopeptide (Lys-Gly) (interchain with G-Cter in SUMO2)" evidence="12">
    <location>
        <position position="234"/>
    </location>
</feature>
<dbReference type="GO" id="GO:0010971">
    <property type="term" value="P:positive regulation of G2/M transition of mitotic cell cycle"/>
    <property type="evidence" value="ECO:0007669"/>
    <property type="project" value="EnsemblFungi"/>
</dbReference>
<feature type="binding site" evidence="11">
    <location>
        <position position="119"/>
    </location>
    <ligand>
        <name>ATP</name>
        <dbReference type="ChEBI" id="CHEBI:30616"/>
    </ligand>
</feature>
<dbReference type="GO" id="GO:0000781">
    <property type="term" value="C:chromosome, telomeric region"/>
    <property type="evidence" value="ECO:0007669"/>
    <property type="project" value="EnsemblFungi"/>
</dbReference>
<keyword evidence="4 15" id="KW-0808">Transferase</keyword>
<dbReference type="GeneID" id="8437704"/>
<evidence type="ECO:0000256" key="15">
    <source>
        <dbReference type="RuleBase" id="RU367134"/>
    </source>
</evidence>
<dbReference type="GO" id="GO:1902115">
    <property type="term" value="P:regulation of organelle assembly"/>
    <property type="evidence" value="ECO:0007669"/>
    <property type="project" value="UniProtKB-ARBA"/>
</dbReference>
<dbReference type="GO" id="GO:0005524">
    <property type="term" value="F:ATP binding"/>
    <property type="evidence" value="ECO:0007669"/>
    <property type="project" value="UniProtKB-UniRule"/>
</dbReference>
<comment type="catalytic activity">
    <reaction evidence="8 15">
        <text>L-threonyl-[protein] + ATP = O-phospho-L-threonyl-[protein] + ADP + H(+)</text>
        <dbReference type="Rhea" id="RHEA:46608"/>
        <dbReference type="Rhea" id="RHEA-COMP:11060"/>
        <dbReference type="Rhea" id="RHEA-COMP:11605"/>
        <dbReference type="ChEBI" id="CHEBI:15378"/>
        <dbReference type="ChEBI" id="CHEBI:30013"/>
        <dbReference type="ChEBI" id="CHEBI:30616"/>
        <dbReference type="ChEBI" id="CHEBI:61977"/>
        <dbReference type="ChEBI" id="CHEBI:456216"/>
        <dbReference type="EC" id="2.7.11.1"/>
    </reaction>
</comment>
<keyword evidence="19" id="KW-1185">Reference proteome</keyword>
<evidence type="ECO:0000256" key="4">
    <source>
        <dbReference type="ARBA" id="ARBA00022679"/>
    </source>
</evidence>
<evidence type="ECO:0000256" key="5">
    <source>
        <dbReference type="ARBA" id="ARBA00022741"/>
    </source>
</evidence>
<dbReference type="GO" id="GO:1903380">
    <property type="term" value="P:positive regulation of mitotic chromosome condensation"/>
    <property type="evidence" value="ECO:0007669"/>
    <property type="project" value="EnsemblFungi"/>
</dbReference>
<dbReference type="EC" id="2.7.11.1" evidence="1 15"/>
<feature type="binding site" evidence="11">
    <location>
        <position position="250"/>
    </location>
    <ligand>
        <name>ATP</name>
        <dbReference type="ChEBI" id="CHEBI:30616"/>
    </ligand>
</feature>
<dbReference type="GO" id="GO:0090267">
    <property type="term" value="P:positive regulation of mitotic cell cycle spindle assembly checkpoint"/>
    <property type="evidence" value="ECO:0007669"/>
    <property type="project" value="EnsemblFungi"/>
</dbReference>
<dbReference type="GO" id="GO:0051316">
    <property type="term" value="P:attachment of meiotic spindle microtubules to kinetochore"/>
    <property type="evidence" value="ECO:0007669"/>
    <property type="project" value="EnsemblFungi"/>
</dbReference>
<dbReference type="GO" id="GO:0007094">
    <property type="term" value="P:mitotic spindle assembly checkpoint signaling"/>
    <property type="evidence" value="ECO:0007669"/>
    <property type="project" value="EnsemblFungi"/>
</dbReference>
<evidence type="ECO:0000256" key="8">
    <source>
        <dbReference type="ARBA" id="ARBA00047899"/>
    </source>
</evidence>
<proteinExistence type="inferred from homology"/>
<dbReference type="InterPro" id="IPR017441">
    <property type="entry name" value="Protein_kinase_ATP_BS"/>
</dbReference>
<dbReference type="GO" id="GO:0140429">
    <property type="term" value="P:positive regulation of mitotic sister chromatid biorientation"/>
    <property type="evidence" value="ECO:0007669"/>
    <property type="project" value="EnsemblFungi"/>
</dbReference>
<dbReference type="GO" id="GO:0120110">
    <property type="term" value="P:interphase mitotic telomere clustering"/>
    <property type="evidence" value="ECO:0007669"/>
    <property type="project" value="EnsemblFungi"/>
</dbReference>
<feature type="compositionally biased region" description="Basic and acidic residues" evidence="16">
    <location>
        <begin position="1"/>
        <end position="10"/>
    </location>
</feature>
<dbReference type="GO" id="GO:1990385">
    <property type="term" value="C:meiotic spindle midzone"/>
    <property type="evidence" value="ECO:0007669"/>
    <property type="project" value="EnsemblFungi"/>
</dbReference>
<evidence type="ECO:0000256" key="13">
    <source>
        <dbReference type="PROSITE-ProRule" id="PRU10141"/>
    </source>
</evidence>
<keyword evidence="7 11" id="KW-0067">ATP-binding</keyword>
<dbReference type="OrthoDB" id="377346at2759"/>
<evidence type="ECO:0000256" key="6">
    <source>
        <dbReference type="ARBA" id="ARBA00022777"/>
    </source>
</evidence>
<dbReference type="PROSITE" id="PS00108">
    <property type="entry name" value="PROTEIN_KINASE_ST"/>
    <property type="match status" value="1"/>
</dbReference>
<dbReference type="KEGG" id="ure:UREG_00906"/>
<evidence type="ECO:0000256" key="14">
    <source>
        <dbReference type="RuleBase" id="RU000304"/>
    </source>
</evidence>
<dbReference type="InterPro" id="IPR030616">
    <property type="entry name" value="Aur-like"/>
</dbReference>
<protein>
    <recommendedName>
        <fullName evidence="2 15">Aurora kinase</fullName>
        <ecNumber evidence="1 15">2.7.11.1</ecNumber>
    </recommendedName>
</protein>
<evidence type="ECO:0000256" key="2">
    <source>
        <dbReference type="ARBA" id="ARBA00021157"/>
    </source>
</evidence>
<evidence type="ECO:0000256" key="12">
    <source>
        <dbReference type="PIRSR" id="PIRSR630616-3"/>
    </source>
</evidence>
<evidence type="ECO:0000256" key="7">
    <source>
        <dbReference type="ARBA" id="ARBA00022840"/>
    </source>
</evidence>
<dbReference type="STRING" id="336963.C4JF05"/>
<accession>C4JF05</accession>
<feature type="binding site" evidence="11 13">
    <location>
        <position position="138"/>
    </location>
    <ligand>
        <name>ATP</name>
        <dbReference type="ChEBI" id="CHEBI:30616"/>
    </ligand>
</feature>
<dbReference type="eggNOG" id="KOG0580">
    <property type="taxonomic scope" value="Eukaryota"/>
</dbReference>
<dbReference type="GO" id="GO:1905824">
    <property type="term" value="P:positive regulation of mitotic sister chromatid arm separation"/>
    <property type="evidence" value="ECO:0007669"/>
    <property type="project" value="EnsemblFungi"/>
</dbReference>
<evidence type="ECO:0000256" key="3">
    <source>
        <dbReference type="ARBA" id="ARBA00022527"/>
    </source>
</evidence>
<gene>
    <name evidence="18" type="ORF">UREG_00906</name>
</gene>
<dbReference type="VEuPathDB" id="FungiDB:UREG_00906"/>
<dbReference type="FunCoup" id="C4JF05">
    <property type="interactions" value="887"/>
</dbReference>
<dbReference type="InParanoid" id="C4JF05"/>
<dbReference type="Pfam" id="PF00069">
    <property type="entry name" value="Pkinase"/>
    <property type="match status" value="1"/>
</dbReference>
<dbReference type="GO" id="GO:1990023">
    <property type="term" value="C:mitotic spindle midzone"/>
    <property type="evidence" value="ECO:0007669"/>
    <property type="project" value="EnsemblFungi"/>
</dbReference>
<evidence type="ECO:0000256" key="16">
    <source>
        <dbReference type="SAM" id="MobiDB-lite"/>
    </source>
</evidence>
<evidence type="ECO:0000256" key="11">
    <source>
        <dbReference type="PIRSR" id="PIRSR630616-2"/>
    </source>
</evidence>
<reference evidence="19" key="1">
    <citation type="journal article" date="2009" name="Genome Res.">
        <title>Comparative genomic analyses of the human fungal pathogens Coccidioides and their relatives.</title>
        <authorList>
            <person name="Sharpton T.J."/>
            <person name="Stajich J.E."/>
            <person name="Rounsley S.D."/>
            <person name="Gardner M.J."/>
            <person name="Wortman J.R."/>
            <person name="Jordar V.S."/>
            <person name="Maiti R."/>
            <person name="Kodira C.D."/>
            <person name="Neafsey D.E."/>
            <person name="Zeng Q."/>
            <person name="Hung C.-Y."/>
            <person name="McMahan C."/>
            <person name="Muszewska A."/>
            <person name="Grynberg M."/>
            <person name="Mandel M.A."/>
            <person name="Kellner E.M."/>
            <person name="Barker B.M."/>
            <person name="Galgiani J.N."/>
            <person name="Orbach M.J."/>
            <person name="Kirkland T.N."/>
            <person name="Cole G.T."/>
            <person name="Henn M.R."/>
            <person name="Birren B.W."/>
            <person name="Taylor J.W."/>
        </authorList>
    </citation>
    <scope>NUCLEOTIDE SEQUENCE [LARGE SCALE GENOMIC DNA]</scope>
    <source>
        <strain evidence="19">UAMH 1704</strain>
    </source>
</reference>
<dbReference type="GO" id="GO:0000939">
    <property type="term" value="C:inner kinetochore"/>
    <property type="evidence" value="ECO:0007669"/>
    <property type="project" value="EnsemblFungi"/>
</dbReference>
<dbReference type="PROSITE" id="PS50011">
    <property type="entry name" value="PROTEIN_KINASE_DOM"/>
    <property type="match status" value="1"/>
</dbReference>
<dbReference type="CDD" id="cd14007">
    <property type="entry name" value="STKc_Aurora"/>
    <property type="match status" value="1"/>
</dbReference>
<dbReference type="RefSeq" id="XP_002541391.1">
    <property type="nucleotide sequence ID" value="XM_002541345.1"/>
</dbReference>
<dbReference type="FunFam" id="3.30.200.20:FF:000042">
    <property type="entry name" value="Aurora kinase A"/>
    <property type="match status" value="1"/>
</dbReference>
<evidence type="ECO:0000256" key="9">
    <source>
        <dbReference type="ARBA" id="ARBA00048679"/>
    </source>
</evidence>
<evidence type="ECO:0000256" key="10">
    <source>
        <dbReference type="PIRSR" id="PIRSR630616-1"/>
    </source>
</evidence>
<dbReference type="GO" id="GO:0032133">
    <property type="term" value="C:chromosome passenger complex"/>
    <property type="evidence" value="ECO:0007669"/>
    <property type="project" value="EnsemblFungi"/>
</dbReference>